<keyword evidence="3" id="KW-0731">Sigma factor</keyword>
<evidence type="ECO:0000256" key="6">
    <source>
        <dbReference type="SAM" id="MobiDB-lite"/>
    </source>
</evidence>
<name>A0A1M5IQ88_9ACTN</name>
<comment type="similarity">
    <text evidence="1">Belongs to the sigma-70 factor family. ECF subfamily.</text>
</comment>
<dbReference type="CDD" id="cd06171">
    <property type="entry name" value="Sigma70_r4"/>
    <property type="match status" value="1"/>
</dbReference>
<dbReference type="InterPro" id="IPR007630">
    <property type="entry name" value="RNA_pol_sigma70_r4"/>
</dbReference>
<dbReference type="SUPFAM" id="SSF88659">
    <property type="entry name" value="Sigma3 and sigma4 domains of RNA polymerase sigma factors"/>
    <property type="match status" value="1"/>
</dbReference>
<dbReference type="InterPro" id="IPR036388">
    <property type="entry name" value="WH-like_DNA-bd_sf"/>
</dbReference>
<dbReference type="Proteomes" id="UP000186132">
    <property type="component" value="Unassembled WGS sequence"/>
</dbReference>
<evidence type="ECO:0000259" key="7">
    <source>
        <dbReference type="Pfam" id="PF04542"/>
    </source>
</evidence>
<accession>A0A1M5IQ88</accession>
<proteinExistence type="inferred from homology"/>
<dbReference type="SUPFAM" id="SSF88946">
    <property type="entry name" value="Sigma2 domain of RNA polymerase sigma factors"/>
    <property type="match status" value="1"/>
</dbReference>
<protein>
    <submittedName>
        <fullName evidence="9">RNA polymerase sigma-70 factor, sigma-E family</fullName>
    </submittedName>
</protein>
<dbReference type="NCBIfam" id="TIGR02983">
    <property type="entry name" value="SigE-fam_strep"/>
    <property type="match status" value="1"/>
</dbReference>
<dbReference type="OrthoDB" id="3678480at2"/>
<sequence length="180" mass="20375">MGSAADFDAYVQQHGDALLRFAVTLTGDPRLAEEIVQDVLLRAFQRWERITVLERPHAYVRRMVVNEHVSWRRRWSRLEPRAEVEPAVAVSDDGASRDDRAELVAEIVRLPRRQRAVLAMRYFEDLPDDEIAAALGCSRATVRSIAARALAALRVRMTEADPSDPHPSRDPAPRAKEATR</sequence>
<evidence type="ECO:0000256" key="2">
    <source>
        <dbReference type="ARBA" id="ARBA00023015"/>
    </source>
</evidence>
<evidence type="ECO:0000256" key="4">
    <source>
        <dbReference type="ARBA" id="ARBA00023125"/>
    </source>
</evidence>
<evidence type="ECO:0000259" key="8">
    <source>
        <dbReference type="Pfam" id="PF04545"/>
    </source>
</evidence>
<dbReference type="GO" id="GO:0003677">
    <property type="term" value="F:DNA binding"/>
    <property type="evidence" value="ECO:0007669"/>
    <property type="project" value="UniProtKB-KW"/>
</dbReference>
<dbReference type="GO" id="GO:0006352">
    <property type="term" value="P:DNA-templated transcription initiation"/>
    <property type="evidence" value="ECO:0007669"/>
    <property type="project" value="InterPro"/>
</dbReference>
<dbReference type="InterPro" id="IPR013325">
    <property type="entry name" value="RNA_pol_sigma_r2"/>
</dbReference>
<dbReference type="InterPro" id="IPR039425">
    <property type="entry name" value="RNA_pol_sigma-70-like"/>
</dbReference>
<keyword evidence="4" id="KW-0238">DNA-binding</keyword>
<feature type="domain" description="RNA polymerase sigma-70 region 2" evidence="7">
    <location>
        <begin position="11"/>
        <end position="74"/>
    </location>
</feature>
<organism evidence="9 10">
    <name type="scientific">Jatrophihabitans endophyticus</name>
    <dbReference type="NCBI Taxonomy" id="1206085"/>
    <lineage>
        <taxon>Bacteria</taxon>
        <taxon>Bacillati</taxon>
        <taxon>Actinomycetota</taxon>
        <taxon>Actinomycetes</taxon>
        <taxon>Jatrophihabitantales</taxon>
        <taxon>Jatrophihabitantaceae</taxon>
        <taxon>Jatrophihabitans</taxon>
    </lineage>
</organism>
<keyword evidence="10" id="KW-1185">Reference proteome</keyword>
<dbReference type="RefSeq" id="WP_073389161.1">
    <property type="nucleotide sequence ID" value="NZ_FQVU01000002.1"/>
</dbReference>
<evidence type="ECO:0000256" key="5">
    <source>
        <dbReference type="ARBA" id="ARBA00023163"/>
    </source>
</evidence>
<dbReference type="Pfam" id="PF04545">
    <property type="entry name" value="Sigma70_r4"/>
    <property type="match status" value="1"/>
</dbReference>
<dbReference type="NCBIfam" id="TIGR02937">
    <property type="entry name" value="sigma70-ECF"/>
    <property type="match status" value="1"/>
</dbReference>
<evidence type="ECO:0000256" key="1">
    <source>
        <dbReference type="ARBA" id="ARBA00010641"/>
    </source>
</evidence>
<evidence type="ECO:0000313" key="9">
    <source>
        <dbReference type="EMBL" id="SHG30386.1"/>
    </source>
</evidence>
<dbReference type="PANTHER" id="PTHR43133:SF50">
    <property type="entry name" value="ECF RNA POLYMERASE SIGMA FACTOR SIGM"/>
    <property type="match status" value="1"/>
</dbReference>
<feature type="domain" description="RNA polymerase sigma-70 region 4" evidence="8">
    <location>
        <begin position="109"/>
        <end position="154"/>
    </location>
</feature>
<dbReference type="Pfam" id="PF04542">
    <property type="entry name" value="Sigma70_r2"/>
    <property type="match status" value="1"/>
</dbReference>
<dbReference type="InterPro" id="IPR014284">
    <property type="entry name" value="RNA_pol_sigma-70_dom"/>
</dbReference>
<evidence type="ECO:0000313" key="10">
    <source>
        <dbReference type="Proteomes" id="UP000186132"/>
    </source>
</evidence>
<dbReference type="PANTHER" id="PTHR43133">
    <property type="entry name" value="RNA POLYMERASE ECF-TYPE SIGMA FACTO"/>
    <property type="match status" value="1"/>
</dbReference>
<keyword evidence="5" id="KW-0804">Transcription</keyword>
<feature type="region of interest" description="Disordered" evidence="6">
    <location>
        <begin position="157"/>
        <end position="180"/>
    </location>
</feature>
<dbReference type="GO" id="GO:0016987">
    <property type="term" value="F:sigma factor activity"/>
    <property type="evidence" value="ECO:0007669"/>
    <property type="project" value="UniProtKB-KW"/>
</dbReference>
<dbReference type="Gene3D" id="1.10.10.10">
    <property type="entry name" value="Winged helix-like DNA-binding domain superfamily/Winged helix DNA-binding domain"/>
    <property type="match status" value="1"/>
</dbReference>
<evidence type="ECO:0000256" key="3">
    <source>
        <dbReference type="ARBA" id="ARBA00023082"/>
    </source>
</evidence>
<dbReference type="EMBL" id="FQVU01000002">
    <property type="protein sequence ID" value="SHG30386.1"/>
    <property type="molecule type" value="Genomic_DNA"/>
</dbReference>
<dbReference type="AlphaFoldDB" id="A0A1M5IQ88"/>
<dbReference type="Gene3D" id="1.10.1740.10">
    <property type="match status" value="1"/>
</dbReference>
<dbReference type="InterPro" id="IPR007627">
    <property type="entry name" value="RNA_pol_sigma70_r2"/>
</dbReference>
<dbReference type="InterPro" id="IPR013324">
    <property type="entry name" value="RNA_pol_sigma_r3/r4-like"/>
</dbReference>
<reference evidence="9 10" key="1">
    <citation type="submission" date="2016-11" db="EMBL/GenBank/DDBJ databases">
        <authorList>
            <person name="Jaros S."/>
            <person name="Januszkiewicz K."/>
            <person name="Wedrychowicz H."/>
        </authorList>
    </citation>
    <scope>NUCLEOTIDE SEQUENCE [LARGE SCALE GENOMIC DNA]</scope>
    <source>
        <strain evidence="9 10">DSM 45627</strain>
    </source>
</reference>
<gene>
    <name evidence="9" type="ORF">SAMN05443575_1968</name>
</gene>
<dbReference type="STRING" id="1206085.SAMN05443575_1968"/>
<dbReference type="InterPro" id="IPR014325">
    <property type="entry name" value="RNA_pol_sigma-E_actinobac"/>
</dbReference>
<keyword evidence="2" id="KW-0805">Transcription regulation</keyword>